<evidence type="ECO:0000313" key="1">
    <source>
        <dbReference type="EMBL" id="KAG5591927.1"/>
    </source>
</evidence>
<keyword evidence="2" id="KW-1185">Reference proteome</keyword>
<dbReference type="Proteomes" id="UP000824120">
    <property type="component" value="Chromosome 8"/>
</dbReference>
<name>A0A9J5XWD6_SOLCO</name>
<protein>
    <submittedName>
        <fullName evidence="1">Uncharacterized protein</fullName>
    </submittedName>
</protein>
<proteinExistence type="predicted"/>
<accession>A0A9J5XWD6</accession>
<organism evidence="1 2">
    <name type="scientific">Solanum commersonii</name>
    <name type="common">Commerson's wild potato</name>
    <name type="synonym">Commerson's nightshade</name>
    <dbReference type="NCBI Taxonomy" id="4109"/>
    <lineage>
        <taxon>Eukaryota</taxon>
        <taxon>Viridiplantae</taxon>
        <taxon>Streptophyta</taxon>
        <taxon>Embryophyta</taxon>
        <taxon>Tracheophyta</taxon>
        <taxon>Spermatophyta</taxon>
        <taxon>Magnoliopsida</taxon>
        <taxon>eudicotyledons</taxon>
        <taxon>Gunneridae</taxon>
        <taxon>Pentapetalae</taxon>
        <taxon>asterids</taxon>
        <taxon>lamiids</taxon>
        <taxon>Solanales</taxon>
        <taxon>Solanaceae</taxon>
        <taxon>Solanoideae</taxon>
        <taxon>Solaneae</taxon>
        <taxon>Solanum</taxon>
    </lineage>
</organism>
<gene>
    <name evidence="1" type="ORF">H5410_042441</name>
</gene>
<sequence length="117" mass="13566">MRLRSERERSNAFTESQRVIIWLKECSDRIVRVKFQHQGRFDYPSFGLGKAGNWTGPILSESGNVTGFIYRNRILLEPILPKIPKDSARSLSYQIGIGLDRIGTGSYRIIVYMYFFN</sequence>
<reference evidence="1 2" key="1">
    <citation type="submission" date="2020-09" db="EMBL/GenBank/DDBJ databases">
        <title>De no assembly of potato wild relative species, Solanum commersonii.</title>
        <authorList>
            <person name="Cho K."/>
        </authorList>
    </citation>
    <scope>NUCLEOTIDE SEQUENCE [LARGE SCALE GENOMIC DNA]</scope>
    <source>
        <strain evidence="1">LZ3.2</strain>
        <tissue evidence="1">Leaf</tissue>
    </source>
</reference>
<evidence type="ECO:0000313" key="2">
    <source>
        <dbReference type="Proteomes" id="UP000824120"/>
    </source>
</evidence>
<dbReference type="EMBL" id="JACXVP010000008">
    <property type="protein sequence ID" value="KAG5591927.1"/>
    <property type="molecule type" value="Genomic_DNA"/>
</dbReference>
<comment type="caution">
    <text evidence="1">The sequence shown here is derived from an EMBL/GenBank/DDBJ whole genome shotgun (WGS) entry which is preliminary data.</text>
</comment>
<dbReference type="AlphaFoldDB" id="A0A9J5XWD6"/>